<dbReference type="EMBL" id="MU150297">
    <property type="protein sequence ID" value="KAF9460512.1"/>
    <property type="molecule type" value="Genomic_DNA"/>
</dbReference>
<evidence type="ECO:0000256" key="2">
    <source>
        <dbReference type="SAM" id="MobiDB-lite"/>
    </source>
</evidence>
<sequence>MSTNPEAAYPTPASPQRPRGSFQISASPPSSPSPLSRQPTLQYQNDTGMNVENGKIIGEPSQTSFDEPTAGSWGFGRYLRNLANILSSSVGSHKYPGTYNQALGRELQDKVVVESVIHHELAISLNDCQKSLETANATIVTKEEQLRVMQEKFQAALRTKEALQAEVTIIRNKLFHSELGRKALLARVAKLEKKLHKMDIYHDEEIQLWVTRVDELKQQISVDEIKARVLAEDWKRREAELQEVEKRQLDFQEYQESFDQMFDIMQRKRHLWPSQISPK</sequence>
<feature type="coiled-coil region" evidence="1">
    <location>
        <begin position="125"/>
        <end position="166"/>
    </location>
</feature>
<evidence type="ECO:0000313" key="3">
    <source>
        <dbReference type="EMBL" id="KAF9460512.1"/>
    </source>
</evidence>
<organism evidence="3 4">
    <name type="scientific">Collybia nuda</name>
    <dbReference type="NCBI Taxonomy" id="64659"/>
    <lineage>
        <taxon>Eukaryota</taxon>
        <taxon>Fungi</taxon>
        <taxon>Dikarya</taxon>
        <taxon>Basidiomycota</taxon>
        <taxon>Agaricomycotina</taxon>
        <taxon>Agaricomycetes</taxon>
        <taxon>Agaricomycetidae</taxon>
        <taxon>Agaricales</taxon>
        <taxon>Tricholomatineae</taxon>
        <taxon>Clitocybaceae</taxon>
        <taxon>Collybia</taxon>
    </lineage>
</organism>
<dbReference type="AlphaFoldDB" id="A0A9P5Y1I2"/>
<feature type="compositionally biased region" description="Polar residues" evidence="2">
    <location>
        <begin position="37"/>
        <end position="47"/>
    </location>
</feature>
<keyword evidence="1" id="KW-0175">Coiled coil</keyword>
<proteinExistence type="predicted"/>
<feature type="region of interest" description="Disordered" evidence="2">
    <location>
        <begin position="1"/>
        <end position="47"/>
    </location>
</feature>
<name>A0A9P5Y1I2_9AGAR</name>
<protein>
    <submittedName>
        <fullName evidence="3">Uncharacterized protein</fullName>
    </submittedName>
</protein>
<evidence type="ECO:0000313" key="4">
    <source>
        <dbReference type="Proteomes" id="UP000807353"/>
    </source>
</evidence>
<gene>
    <name evidence="3" type="ORF">BDZ94DRAFT_895169</name>
</gene>
<comment type="caution">
    <text evidence="3">The sequence shown here is derived from an EMBL/GenBank/DDBJ whole genome shotgun (WGS) entry which is preliminary data.</text>
</comment>
<evidence type="ECO:0000256" key="1">
    <source>
        <dbReference type="SAM" id="Coils"/>
    </source>
</evidence>
<accession>A0A9P5Y1I2</accession>
<keyword evidence="4" id="KW-1185">Reference proteome</keyword>
<dbReference type="Proteomes" id="UP000807353">
    <property type="component" value="Unassembled WGS sequence"/>
</dbReference>
<feature type="compositionally biased region" description="Low complexity" evidence="2">
    <location>
        <begin position="25"/>
        <end position="36"/>
    </location>
</feature>
<reference evidence="3" key="1">
    <citation type="submission" date="2020-11" db="EMBL/GenBank/DDBJ databases">
        <authorList>
            <consortium name="DOE Joint Genome Institute"/>
            <person name="Ahrendt S."/>
            <person name="Riley R."/>
            <person name="Andreopoulos W."/>
            <person name="Labutti K."/>
            <person name="Pangilinan J."/>
            <person name="Ruiz-Duenas F.J."/>
            <person name="Barrasa J.M."/>
            <person name="Sanchez-Garcia M."/>
            <person name="Camarero S."/>
            <person name="Miyauchi S."/>
            <person name="Serrano A."/>
            <person name="Linde D."/>
            <person name="Babiker R."/>
            <person name="Drula E."/>
            <person name="Ayuso-Fernandez I."/>
            <person name="Pacheco R."/>
            <person name="Padilla G."/>
            <person name="Ferreira P."/>
            <person name="Barriuso J."/>
            <person name="Kellner H."/>
            <person name="Castanera R."/>
            <person name="Alfaro M."/>
            <person name="Ramirez L."/>
            <person name="Pisabarro A.G."/>
            <person name="Kuo A."/>
            <person name="Tritt A."/>
            <person name="Lipzen A."/>
            <person name="He G."/>
            <person name="Yan M."/>
            <person name="Ng V."/>
            <person name="Cullen D."/>
            <person name="Martin F."/>
            <person name="Rosso M.-N."/>
            <person name="Henrissat B."/>
            <person name="Hibbett D."/>
            <person name="Martinez A.T."/>
            <person name="Grigoriev I.V."/>
        </authorList>
    </citation>
    <scope>NUCLEOTIDE SEQUENCE</scope>
    <source>
        <strain evidence="3">CBS 247.69</strain>
    </source>
</reference>